<dbReference type="InterPro" id="IPR000390">
    <property type="entry name" value="Small_drug/metabolite_transptr"/>
</dbReference>
<evidence type="ECO:0000256" key="1">
    <source>
        <dbReference type="ARBA" id="ARBA00004651"/>
    </source>
</evidence>
<dbReference type="Proteomes" id="UP000287101">
    <property type="component" value="Unassembled WGS sequence"/>
</dbReference>
<keyword evidence="4 7" id="KW-0812">Transmembrane</keyword>
<dbReference type="SUPFAM" id="SSF103481">
    <property type="entry name" value="Multidrug resistance efflux transporter EmrE"/>
    <property type="match status" value="1"/>
</dbReference>
<gene>
    <name evidence="9" type="ORF">CBF31_01735</name>
</gene>
<protein>
    <submittedName>
        <fullName evidence="9">QacE family quaternary ammonium compound efflux SMR transporter</fullName>
    </submittedName>
</protein>
<feature type="transmembrane region" description="Helical" evidence="8">
    <location>
        <begin position="86"/>
        <end position="105"/>
    </location>
</feature>
<dbReference type="AlphaFoldDB" id="A0A430AC29"/>
<dbReference type="InterPro" id="IPR045324">
    <property type="entry name" value="Small_multidrug_res"/>
</dbReference>
<evidence type="ECO:0000313" key="10">
    <source>
        <dbReference type="Proteomes" id="UP000287101"/>
    </source>
</evidence>
<dbReference type="EMBL" id="NGJY01000001">
    <property type="protein sequence ID" value="RSU04766.1"/>
    <property type="molecule type" value="Genomic_DNA"/>
</dbReference>
<reference evidence="9 10" key="1">
    <citation type="submission" date="2017-05" db="EMBL/GenBank/DDBJ databases">
        <title>Vagococcus spp. assemblies.</title>
        <authorList>
            <person name="Gulvik C.A."/>
        </authorList>
    </citation>
    <scope>NUCLEOTIDE SEQUENCE [LARGE SCALE GENOMIC DNA]</scope>
    <source>
        <strain evidence="9 10">CCUG 41755</strain>
    </source>
</reference>
<dbReference type="RefSeq" id="WP_126830354.1">
    <property type="nucleotide sequence ID" value="NZ_CBCRYB010000002.1"/>
</dbReference>
<evidence type="ECO:0000256" key="2">
    <source>
        <dbReference type="ARBA" id="ARBA00022448"/>
    </source>
</evidence>
<comment type="subcellular location">
    <subcellularLocation>
        <location evidence="1 7">Cell membrane</location>
        <topology evidence="1 7">Multi-pass membrane protein</topology>
    </subcellularLocation>
</comment>
<keyword evidence="6 8" id="KW-0472">Membrane</keyword>
<dbReference type="FunFam" id="1.10.3730.20:FF:000001">
    <property type="entry name" value="Quaternary ammonium compound resistance transporter SugE"/>
    <property type="match status" value="1"/>
</dbReference>
<evidence type="ECO:0000256" key="3">
    <source>
        <dbReference type="ARBA" id="ARBA00022475"/>
    </source>
</evidence>
<dbReference type="InterPro" id="IPR037185">
    <property type="entry name" value="EmrE-like"/>
</dbReference>
<accession>A0A430AC29</accession>
<feature type="transmembrane region" description="Helical" evidence="8">
    <location>
        <begin position="34"/>
        <end position="54"/>
    </location>
</feature>
<evidence type="ECO:0000256" key="6">
    <source>
        <dbReference type="ARBA" id="ARBA00023136"/>
    </source>
</evidence>
<evidence type="ECO:0000256" key="5">
    <source>
        <dbReference type="ARBA" id="ARBA00022989"/>
    </source>
</evidence>
<dbReference type="Gene3D" id="1.10.3730.20">
    <property type="match status" value="1"/>
</dbReference>
<dbReference type="GO" id="GO:0005886">
    <property type="term" value="C:plasma membrane"/>
    <property type="evidence" value="ECO:0007669"/>
    <property type="project" value="UniProtKB-SubCell"/>
</dbReference>
<evidence type="ECO:0000256" key="8">
    <source>
        <dbReference type="SAM" id="Phobius"/>
    </source>
</evidence>
<dbReference type="PANTHER" id="PTHR30561:SF1">
    <property type="entry name" value="MULTIDRUG TRANSPORTER EMRE"/>
    <property type="match status" value="1"/>
</dbReference>
<keyword evidence="3" id="KW-1003">Cell membrane</keyword>
<keyword evidence="5 8" id="KW-1133">Transmembrane helix</keyword>
<evidence type="ECO:0000313" key="9">
    <source>
        <dbReference type="EMBL" id="RSU04766.1"/>
    </source>
</evidence>
<name>A0A430AC29_9ENTE</name>
<dbReference type="Pfam" id="PF00893">
    <property type="entry name" value="Multi_Drug_Res"/>
    <property type="match status" value="1"/>
</dbReference>
<feature type="transmembrane region" description="Helical" evidence="8">
    <location>
        <begin position="61"/>
        <end position="80"/>
    </location>
</feature>
<dbReference type="PANTHER" id="PTHR30561">
    <property type="entry name" value="SMR FAMILY PROTON-DEPENDENT DRUG EFFLUX TRANSPORTER SUGE"/>
    <property type="match status" value="1"/>
</dbReference>
<evidence type="ECO:0000256" key="7">
    <source>
        <dbReference type="RuleBase" id="RU003942"/>
    </source>
</evidence>
<organism evidence="9 10">
    <name type="scientific">Vagococcus fessus</name>
    <dbReference type="NCBI Taxonomy" id="120370"/>
    <lineage>
        <taxon>Bacteria</taxon>
        <taxon>Bacillati</taxon>
        <taxon>Bacillota</taxon>
        <taxon>Bacilli</taxon>
        <taxon>Lactobacillales</taxon>
        <taxon>Enterococcaceae</taxon>
        <taxon>Vagococcus</taxon>
    </lineage>
</organism>
<sequence>MKIALLLGISILAEVAASSSLKLTEGFKKIKPSLIVIGCYCLSFYCLSLVLKVFPIGNAYAIWGGLGTVFTCLIGVFYYKESLTKQKLLAISLIILGVIVLNLWGGAH</sequence>
<keyword evidence="10" id="KW-1185">Reference proteome</keyword>
<comment type="similarity">
    <text evidence="7">Belongs to the drug/metabolite transporter (DMT) superfamily. Small multidrug resistance (SMR) (TC 2.A.7.1) family.</text>
</comment>
<dbReference type="OrthoDB" id="21828at2"/>
<proteinExistence type="inferred from homology"/>
<evidence type="ECO:0000256" key="4">
    <source>
        <dbReference type="ARBA" id="ARBA00022692"/>
    </source>
</evidence>
<comment type="caution">
    <text evidence="9">The sequence shown here is derived from an EMBL/GenBank/DDBJ whole genome shotgun (WGS) entry which is preliminary data.</text>
</comment>
<dbReference type="GO" id="GO:0022857">
    <property type="term" value="F:transmembrane transporter activity"/>
    <property type="evidence" value="ECO:0007669"/>
    <property type="project" value="InterPro"/>
</dbReference>
<keyword evidence="2" id="KW-0813">Transport</keyword>